<dbReference type="Pfam" id="PF24891">
    <property type="entry name" value="DUF7742"/>
    <property type="match status" value="1"/>
</dbReference>
<keyword evidence="3" id="KW-1185">Reference proteome</keyword>
<organism evidence="2 3">
    <name type="scientific">Paramylibacter ulvae</name>
    <dbReference type="NCBI Taxonomy" id="1651968"/>
    <lineage>
        <taxon>Bacteria</taxon>
        <taxon>Pseudomonadati</taxon>
        <taxon>Pseudomonadota</taxon>
        <taxon>Alphaproteobacteria</taxon>
        <taxon>Rhodobacterales</taxon>
        <taxon>Paracoccaceae</taxon>
        <taxon>Paramylibacter</taxon>
    </lineage>
</organism>
<feature type="domain" description="DUF7742" evidence="1">
    <location>
        <begin position="2"/>
        <end position="87"/>
    </location>
</feature>
<dbReference type="InterPro" id="IPR056644">
    <property type="entry name" value="DUF7742"/>
</dbReference>
<sequence length="104" mass="11725">MRRIIHSDIFAAARALLCVPADQREQLLAAMFETAHIGDILRRRLGQNDPNFGDGTLRGAAHIHTMKPQCSIADIEFLRCVLVVITKMLDKMLAHQAKKTYKNL</sequence>
<name>A0ABQ3CVH1_9RHOB</name>
<dbReference type="EMBL" id="BMZF01000001">
    <property type="protein sequence ID" value="GHA43170.1"/>
    <property type="molecule type" value="Genomic_DNA"/>
</dbReference>
<dbReference type="Proteomes" id="UP000634455">
    <property type="component" value="Unassembled WGS sequence"/>
</dbReference>
<gene>
    <name evidence="2" type="ORF">GCM10008927_04740</name>
</gene>
<evidence type="ECO:0000313" key="3">
    <source>
        <dbReference type="Proteomes" id="UP000634455"/>
    </source>
</evidence>
<evidence type="ECO:0000313" key="2">
    <source>
        <dbReference type="EMBL" id="GHA43170.1"/>
    </source>
</evidence>
<evidence type="ECO:0000259" key="1">
    <source>
        <dbReference type="Pfam" id="PF24891"/>
    </source>
</evidence>
<comment type="caution">
    <text evidence="2">The sequence shown here is derived from an EMBL/GenBank/DDBJ whole genome shotgun (WGS) entry which is preliminary data.</text>
</comment>
<accession>A0ABQ3CVH1</accession>
<protein>
    <recommendedName>
        <fullName evidence="1">DUF7742 domain-containing protein</fullName>
    </recommendedName>
</protein>
<proteinExistence type="predicted"/>
<reference evidence="3" key="1">
    <citation type="journal article" date="2019" name="Int. J. Syst. Evol. Microbiol.">
        <title>The Global Catalogue of Microorganisms (GCM) 10K type strain sequencing project: providing services to taxonomists for standard genome sequencing and annotation.</title>
        <authorList>
            <consortium name="The Broad Institute Genomics Platform"/>
            <consortium name="The Broad Institute Genome Sequencing Center for Infectious Disease"/>
            <person name="Wu L."/>
            <person name="Ma J."/>
        </authorList>
    </citation>
    <scope>NUCLEOTIDE SEQUENCE [LARGE SCALE GENOMIC DNA]</scope>
    <source>
        <strain evidence="3">KCTC 32465</strain>
    </source>
</reference>
<dbReference type="RefSeq" id="WP_189638961.1">
    <property type="nucleotide sequence ID" value="NZ_BMZF01000001.1"/>
</dbReference>